<dbReference type="KEGG" id="crq:GCK72_022640"/>
<dbReference type="GeneID" id="9823347"/>
<feature type="region of interest" description="Disordered" evidence="1">
    <location>
        <begin position="32"/>
        <end position="166"/>
    </location>
</feature>
<dbReference type="EMBL" id="WUAV01000006">
    <property type="protein sequence ID" value="KAF1746187.1"/>
    <property type="molecule type" value="Genomic_DNA"/>
</dbReference>
<name>A0A6A5FUC4_CAERE</name>
<dbReference type="RefSeq" id="XP_053578521.1">
    <property type="nucleotide sequence ID" value="XM_053734955.1"/>
</dbReference>
<gene>
    <name evidence="2" type="ORF">GCK72_022640</name>
</gene>
<comment type="caution">
    <text evidence="2">The sequence shown here is derived from an EMBL/GenBank/DDBJ whole genome shotgun (WGS) entry which is preliminary data.</text>
</comment>
<feature type="compositionally biased region" description="Polar residues" evidence="1">
    <location>
        <begin position="49"/>
        <end position="64"/>
    </location>
</feature>
<evidence type="ECO:0000313" key="2">
    <source>
        <dbReference type="EMBL" id="KAF1746187.1"/>
    </source>
</evidence>
<sequence length="218" mass="24020">MSPKLNRKMSPKLIRKMNPILISTCCACPCEPRPSRNRHRELHQEQHVPDSSQIGPTVEDQTTEPPVVAAQHVTRGLRRKLTTEAPIAVPTTKAPSKLKLTRKPKPTNWKPPKPTKAPKATKSPKPTKSPKATKPPKTTKAPKATKAPKSPKSPKSPKTKKNQQESFGLLALDPIVEHIFGMSHQDNKIAIAVPQLATVIGANRRQMAPAKRPHLPQN</sequence>
<protein>
    <submittedName>
        <fullName evidence="2">Uncharacterized protein</fullName>
    </submittedName>
</protein>
<feature type="compositionally biased region" description="Low complexity" evidence="1">
    <location>
        <begin position="117"/>
        <end position="150"/>
    </location>
</feature>
<proteinExistence type="predicted"/>
<accession>A0A6A5FUC4</accession>
<evidence type="ECO:0000313" key="3">
    <source>
        <dbReference type="Proteomes" id="UP000483820"/>
    </source>
</evidence>
<evidence type="ECO:0000256" key="1">
    <source>
        <dbReference type="SAM" id="MobiDB-lite"/>
    </source>
</evidence>
<organism evidence="2 3">
    <name type="scientific">Caenorhabditis remanei</name>
    <name type="common">Caenorhabditis vulgaris</name>
    <dbReference type="NCBI Taxonomy" id="31234"/>
    <lineage>
        <taxon>Eukaryota</taxon>
        <taxon>Metazoa</taxon>
        <taxon>Ecdysozoa</taxon>
        <taxon>Nematoda</taxon>
        <taxon>Chromadorea</taxon>
        <taxon>Rhabditida</taxon>
        <taxon>Rhabditina</taxon>
        <taxon>Rhabditomorpha</taxon>
        <taxon>Rhabditoidea</taxon>
        <taxon>Rhabditidae</taxon>
        <taxon>Peloderinae</taxon>
        <taxon>Caenorhabditis</taxon>
    </lineage>
</organism>
<dbReference type="CTD" id="9823347"/>
<reference evidence="2 3" key="1">
    <citation type="submission" date="2019-12" db="EMBL/GenBank/DDBJ databases">
        <title>Chromosome-level assembly of the Caenorhabditis remanei genome.</title>
        <authorList>
            <person name="Teterina A.A."/>
            <person name="Willis J.H."/>
            <person name="Phillips P.C."/>
        </authorList>
    </citation>
    <scope>NUCLEOTIDE SEQUENCE [LARGE SCALE GENOMIC DNA]</scope>
    <source>
        <strain evidence="2 3">PX506</strain>
        <tissue evidence="2">Whole organism</tissue>
    </source>
</reference>
<dbReference type="AlphaFoldDB" id="A0A6A5FUC4"/>
<dbReference type="Proteomes" id="UP000483820">
    <property type="component" value="Chromosome X"/>
</dbReference>